<protein>
    <submittedName>
        <fullName evidence="3">Kinase-like protein</fullName>
    </submittedName>
</protein>
<evidence type="ECO:0000313" key="4">
    <source>
        <dbReference type="Proteomes" id="UP000234323"/>
    </source>
</evidence>
<evidence type="ECO:0000256" key="1">
    <source>
        <dbReference type="PROSITE-ProRule" id="PRU10141"/>
    </source>
</evidence>
<dbReference type="EMBL" id="LLXI01000885">
    <property type="protein sequence ID" value="PKY50519.1"/>
    <property type="molecule type" value="Genomic_DNA"/>
</dbReference>
<name>A0A2I1GV45_9GLOM</name>
<dbReference type="Gene3D" id="1.10.510.10">
    <property type="entry name" value="Transferase(Phosphotransferase) domain 1"/>
    <property type="match status" value="1"/>
</dbReference>
<dbReference type="InterPro" id="IPR001245">
    <property type="entry name" value="Ser-Thr/Tyr_kinase_cat_dom"/>
</dbReference>
<comment type="caution">
    <text evidence="3">The sequence shown here is derived from an EMBL/GenBank/DDBJ whole genome shotgun (WGS) entry which is preliminary data.</text>
</comment>
<reference evidence="3 4" key="1">
    <citation type="submission" date="2015-10" db="EMBL/GenBank/DDBJ databases">
        <title>Genome analyses suggest a sexual origin of heterokaryosis in a supposedly ancient asexual fungus.</title>
        <authorList>
            <person name="Ropars J."/>
            <person name="Sedzielewska K."/>
            <person name="Noel J."/>
            <person name="Charron P."/>
            <person name="Farinelli L."/>
            <person name="Marton T."/>
            <person name="Kruger M."/>
            <person name="Pelin A."/>
            <person name="Brachmann A."/>
            <person name="Corradi N."/>
        </authorList>
    </citation>
    <scope>NUCLEOTIDE SEQUENCE [LARGE SCALE GENOMIC DNA]</scope>
    <source>
        <strain evidence="3 4">A4</strain>
    </source>
</reference>
<evidence type="ECO:0000313" key="3">
    <source>
        <dbReference type="EMBL" id="PKY50519.1"/>
    </source>
</evidence>
<dbReference type="InterPro" id="IPR011009">
    <property type="entry name" value="Kinase-like_dom_sf"/>
</dbReference>
<keyword evidence="3" id="KW-0418">Kinase</keyword>
<proteinExistence type="predicted"/>
<keyword evidence="1" id="KW-0547">Nucleotide-binding</keyword>
<feature type="binding site" evidence="1">
    <location>
        <position position="53"/>
    </location>
    <ligand>
        <name>ATP</name>
        <dbReference type="ChEBI" id="CHEBI:30616"/>
    </ligand>
</feature>
<dbReference type="VEuPathDB" id="FungiDB:FUN_000585"/>
<keyword evidence="1" id="KW-0067">ATP-binding</keyword>
<dbReference type="Proteomes" id="UP000234323">
    <property type="component" value="Unassembled WGS sequence"/>
</dbReference>
<dbReference type="Pfam" id="PF07714">
    <property type="entry name" value="PK_Tyr_Ser-Thr"/>
    <property type="match status" value="1"/>
</dbReference>
<dbReference type="InterPro" id="IPR017441">
    <property type="entry name" value="Protein_kinase_ATP_BS"/>
</dbReference>
<keyword evidence="4" id="KW-1185">Reference proteome</keyword>
<dbReference type="VEuPathDB" id="FungiDB:RhiirFUN_017994"/>
<keyword evidence="3" id="KW-0808">Transferase</keyword>
<dbReference type="PROSITE" id="PS00107">
    <property type="entry name" value="PROTEIN_KINASE_ATP"/>
    <property type="match status" value="1"/>
</dbReference>
<dbReference type="InterPro" id="IPR000719">
    <property type="entry name" value="Prot_kinase_dom"/>
</dbReference>
<organism evidence="3 4">
    <name type="scientific">Rhizophagus irregularis</name>
    <dbReference type="NCBI Taxonomy" id="588596"/>
    <lineage>
        <taxon>Eukaryota</taxon>
        <taxon>Fungi</taxon>
        <taxon>Fungi incertae sedis</taxon>
        <taxon>Mucoromycota</taxon>
        <taxon>Glomeromycotina</taxon>
        <taxon>Glomeromycetes</taxon>
        <taxon>Glomerales</taxon>
        <taxon>Glomeraceae</taxon>
        <taxon>Rhizophagus</taxon>
    </lineage>
</organism>
<feature type="domain" description="Protein kinase" evidence="2">
    <location>
        <begin position="25"/>
        <end position="246"/>
    </location>
</feature>
<accession>A0A2I1GV45</accession>
<dbReference type="SUPFAM" id="SSF56112">
    <property type="entry name" value="Protein kinase-like (PK-like)"/>
    <property type="match status" value="1"/>
</dbReference>
<dbReference type="VEuPathDB" id="FungiDB:RhiirA1_527934"/>
<dbReference type="AlphaFoldDB" id="A0A2I1GV45"/>
<sequence>MINENWYQTAIKDYGIKEILYGELSEEKEKIGFGGFGKIYKAKCNSLGTVAIKEINIDNEVDIKRFIKESNKTRKNNSNILFHGISRDEQHKEHYLVLEYAKQGNLREFIEQFKEEGLRYLHNEKNIVHRDLHTKNILINDGNVKISDFGLSKNLDSTTISTDNKVFGVIPFIDPQKLNEKNFVLDKRSDIYSLGVVLWEISSCRKPFIREDRNLLCLNIYKGLRERHVIGTPIEYKQIYVDCWKF</sequence>
<gene>
    <name evidence="3" type="ORF">RhiirA4_467029</name>
</gene>
<dbReference type="GO" id="GO:0004674">
    <property type="term" value="F:protein serine/threonine kinase activity"/>
    <property type="evidence" value="ECO:0007669"/>
    <property type="project" value="TreeGrafter"/>
</dbReference>
<dbReference type="CDD" id="cd14014">
    <property type="entry name" value="STKc_PknB_like"/>
    <property type="match status" value="1"/>
</dbReference>
<dbReference type="GO" id="GO:0005524">
    <property type="term" value="F:ATP binding"/>
    <property type="evidence" value="ECO:0007669"/>
    <property type="project" value="UniProtKB-UniRule"/>
</dbReference>
<dbReference type="PROSITE" id="PS50011">
    <property type="entry name" value="PROTEIN_KINASE_DOM"/>
    <property type="match status" value="1"/>
</dbReference>
<dbReference type="InterPro" id="IPR051681">
    <property type="entry name" value="Ser/Thr_Kinases-Pseudokinases"/>
</dbReference>
<evidence type="ECO:0000259" key="2">
    <source>
        <dbReference type="PROSITE" id="PS50011"/>
    </source>
</evidence>
<dbReference type="PANTHER" id="PTHR44329">
    <property type="entry name" value="SERINE/THREONINE-PROTEIN KINASE TNNI3K-RELATED"/>
    <property type="match status" value="1"/>
</dbReference>